<keyword evidence="3" id="KW-0274">FAD</keyword>
<dbReference type="PANTHER" id="PTHR46865:SF7">
    <property type="entry name" value="MONOOXYGENASE, PUTATIVE (AFU_ORTHOLOGUE AFUA_8G07040)-RELATED"/>
    <property type="match status" value="1"/>
</dbReference>
<comment type="caution">
    <text evidence="6">The sequence shown here is derived from an EMBL/GenBank/DDBJ whole genome shotgun (WGS) entry which is preliminary data.</text>
</comment>
<name>A0ABR2ULM1_9PEZI</name>
<dbReference type="InterPro" id="IPR036188">
    <property type="entry name" value="FAD/NAD-bd_sf"/>
</dbReference>
<organism evidence="6 7">
    <name type="scientific">Seiridium unicorne</name>
    <dbReference type="NCBI Taxonomy" id="138068"/>
    <lineage>
        <taxon>Eukaryota</taxon>
        <taxon>Fungi</taxon>
        <taxon>Dikarya</taxon>
        <taxon>Ascomycota</taxon>
        <taxon>Pezizomycotina</taxon>
        <taxon>Sordariomycetes</taxon>
        <taxon>Xylariomycetidae</taxon>
        <taxon>Amphisphaeriales</taxon>
        <taxon>Sporocadaceae</taxon>
        <taxon>Seiridium</taxon>
    </lineage>
</organism>
<dbReference type="Gene3D" id="3.50.50.60">
    <property type="entry name" value="FAD/NAD(P)-binding domain"/>
    <property type="match status" value="1"/>
</dbReference>
<dbReference type="SUPFAM" id="SSF51905">
    <property type="entry name" value="FAD/NAD(P)-binding domain"/>
    <property type="match status" value="1"/>
</dbReference>
<evidence type="ECO:0000256" key="1">
    <source>
        <dbReference type="ARBA" id="ARBA00005179"/>
    </source>
</evidence>
<keyword evidence="2" id="KW-0285">Flavoprotein</keyword>
<evidence type="ECO:0000313" key="7">
    <source>
        <dbReference type="Proteomes" id="UP001408356"/>
    </source>
</evidence>
<dbReference type="PRINTS" id="PR00420">
    <property type="entry name" value="RNGMNOXGNASE"/>
</dbReference>
<sequence>MAPLKVLVVGGGIAGPALAHWLSRIGANITLIERSPQLRASGQQVDLRAQGIPMMKKMGIEAAVRAAAVHEVGTQLVDKNGHVRAFFAAAPSGSGTQSITSEYEIMRGDLVRILFDLTEKHQNDKYLYDTTMENFTQDHESDPNGKVHVSFHDGTKEDFDLVVGADGTNSRTRKIMLGPEAPDPRHSLGGNIAYFSIPSRPEDSNVFSMCFLPGPRVSRMIGMRKDCPELARIYMISRGQDEGLDSAHKSGDLAALKKAWGDLYQDGGWQCGRFMDGLRNAPEADDLYSTPMQEVRLPEGSWAKGRVVLVGDAAYSQTAEGYGTTWALVGAYVLAGEIAALHAKEGSAAAVIQGAKNYEKEFRPVATAMHGGPYWIESVLNPRSNLGINLMYGVAKVIAFLKLDQMAAQKGEQSKWQLPQYRELEEGKTEA</sequence>
<evidence type="ECO:0000313" key="6">
    <source>
        <dbReference type="EMBL" id="KAK9415320.1"/>
    </source>
</evidence>
<accession>A0ABR2ULM1</accession>
<dbReference type="EMBL" id="JARVKF010000418">
    <property type="protein sequence ID" value="KAK9415320.1"/>
    <property type="molecule type" value="Genomic_DNA"/>
</dbReference>
<evidence type="ECO:0000256" key="3">
    <source>
        <dbReference type="ARBA" id="ARBA00022827"/>
    </source>
</evidence>
<evidence type="ECO:0000256" key="2">
    <source>
        <dbReference type="ARBA" id="ARBA00022630"/>
    </source>
</evidence>
<dbReference type="Proteomes" id="UP001408356">
    <property type="component" value="Unassembled WGS sequence"/>
</dbReference>
<keyword evidence="7" id="KW-1185">Reference proteome</keyword>
<gene>
    <name evidence="6" type="ORF">SUNI508_02168</name>
</gene>
<protein>
    <submittedName>
        <fullName evidence="6">FAD-binding domain-containing protein</fullName>
    </submittedName>
</protein>
<reference evidence="6 7" key="1">
    <citation type="journal article" date="2024" name="J. Plant Pathol.">
        <title>Sequence and assembly of the genome of Seiridium unicorne, isolate CBS 538.82, causal agent of cypress canker disease.</title>
        <authorList>
            <person name="Scali E."/>
            <person name="Rocca G.D."/>
            <person name="Danti R."/>
            <person name="Garbelotto M."/>
            <person name="Barberini S."/>
            <person name="Baroncelli R."/>
            <person name="Emiliani G."/>
        </authorList>
    </citation>
    <scope>NUCLEOTIDE SEQUENCE [LARGE SCALE GENOMIC DNA]</scope>
    <source>
        <strain evidence="6 7">BM-138-508</strain>
    </source>
</reference>
<dbReference type="InterPro" id="IPR002938">
    <property type="entry name" value="FAD-bd"/>
</dbReference>
<evidence type="ECO:0000259" key="5">
    <source>
        <dbReference type="Pfam" id="PF01494"/>
    </source>
</evidence>
<dbReference type="PANTHER" id="PTHR46865">
    <property type="entry name" value="OXIDOREDUCTASE-RELATED"/>
    <property type="match status" value="1"/>
</dbReference>
<keyword evidence="4" id="KW-0560">Oxidoreductase</keyword>
<dbReference type="Pfam" id="PF01494">
    <property type="entry name" value="FAD_binding_3"/>
    <property type="match status" value="1"/>
</dbReference>
<comment type="pathway">
    <text evidence="1">Secondary metabolite biosynthesis.</text>
</comment>
<evidence type="ECO:0000256" key="4">
    <source>
        <dbReference type="ARBA" id="ARBA00023002"/>
    </source>
</evidence>
<dbReference type="InterPro" id="IPR051704">
    <property type="entry name" value="FAD_aromatic-hydroxylase"/>
</dbReference>
<feature type="domain" description="FAD-binding" evidence="5">
    <location>
        <begin position="5"/>
        <end position="174"/>
    </location>
</feature>
<proteinExistence type="predicted"/>